<dbReference type="Proteomes" id="UP000249913">
    <property type="component" value="Unassembled WGS sequence"/>
</dbReference>
<evidence type="ECO:0000313" key="4">
    <source>
        <dbReference type="Proteomes" id="UP000249913"/>
    </source>
</evidence>
<gene>
    <name evidence="3" type="primary">lukS</name>
    <name evidence="3" type="ORF">NCTC7878_03478</name>
</gene>
<evidence type="ECO:0000313" key="3">
    <source>
        <dbReference type="EMBL" id="SQA00316.1"/>
    </source>
</evidence>
<dbReference type="EMBL" id="UAUX01000017">
    <property type="protein sequence ID" value="SQA00316.1"/>
    <property type="molecule type" value="Genomic_DNA"/>
</dbReference>
<evidence type="ECO:0000256" key="1">
    <source>
        <dbReference type="ARBA" id="ARBA00022729"/>
    </source>
</evidence>
<dbReference type="GO" id="GO:0051715">
    <property type="term" value="P:cytolysis in another organism"/>
    <property type="evidence" value="ECO:0007669"/>
    <property type="project" value="InterPro"/>
</dbReference>
<sequence length="51" mass="6087">MDVTHAIKRSTHYGNSYLDGHRVHNAFKNRNYTVKYEVNWKTHEIKVKGQN</sequence>
<reference evidence="3 4" key="1">
    <citation type="submission" date="2018-06" db="EMBL/GenBank/DDBJ databases">
        <authorList>
            <consortium name="Pathogen Informatics"/>
            <person name="Doyle S."/>
        </authorList>
    </citation>
    <scope>NUCLEOTIDE SEQUENCE [LARGE SCALE GENOMIC DNA]</scope>
    <source>
        <strain evidence="3 4">NCTC7878</strain>
    </source>
</reference>
<dbReference type="InterPro" id="IPR016183">
    <property type="entry name" value="Leukocidin/Hemolysin_toxin"/>
</dbReference>
<dbReference type="Pfam" id="PF07968">
    <property type="entry name" value="Leukocidin"/>
    <property type="match status" value="1"/>
</dbReference>
<dbReference type="InterPro" id="IPR036435">
    <property type="entry name" value="Leukocidin/porin_MspA_sf"/>
</dbReference>
<dbReference type="GO" id="GO:0005576">
    <property type="term" value="C:extracellular region"/>
    <property type="evidence" value="ECO:0007669"/>
    <property type="project" value="InterPro"/>
</dbReference>
<accession>A0A2X2K706</accession>
<name>A0A2X2K706_STAAU</name>
<organism evidence="3 4">
    <name type="scientific">Staphylococcus aureus</name>
    <dbReference type="NCBI Taxonomy" id="1280"/>
    <lineage>
        <taxon>Bacteria</taxon>
        <taxon>Bacillati</taxon>
        <taxon>Bacillota</taxon>
        <taxon>Bacilli</taxon>
        <taxon>Bacillales</taxon>
        <taxon>Staphylococcaceae</taxon>
        <taxon>Staphylococcus</taxon>
    </lineage>
</organism>
<protein>
    <submittedName>
        <fullName evidence="3">Leukocidin S subunit</fullName>
    </submittedName>
</protein>
<dbReference type="SUPFAM" id="SSF56959">
    <property type="entry name" value="Leukocidin-like"/>
    <property type="match status" value="1"/>
</dbReference>
<proteinExistence type="predicted"/>
<feature type="domain" description="Leukocidin/Hemolysin toxin" evidence="2">
    <location>
        <begin position="1"/>
        <end position="42"/>
    </location>
</feature>
<evidence type="ECO:0000259" key="2">
    <source>
        <dbReference type="Pfam" id="PF07968"/>
    </source>
</evidence>
<dbReference type="AlphaFoldDB" id="A0A2X2K706"/>
<keyword evidence="1" id="KW-0732">Signal</keyword>
<dbReference type="Gene3D" id="2.70.240.10">
    <property type="entry name" value="Leukocidin/porin MspA"/>
    <property type="match status" value="1"/>
</dbReference>